<dbReference type="EC" id="5.4.99.27" evidence="4"/>
<evidence type="ECO:0000313" key="7">
    <source>
        <dbReference type="Proteomes" id="UP000002350"/>
    </source>
</evidence>
<evidence type="ECO:0000259" key="5">
    <source>
        <dbReference type="PROSITE" id="PS50984"/>
    </source>
</evidence>
<dbReference type="GO" id="GO:0160150">
    <property type="term" value="F:tRNA pseudouridine(13) synthase activity"/>
    <property type="evidence" value="ECO:0007669"/>
    <property type="project" value="UniProtKB-EC"/>
</dbReference>
<dbReference type="Gene3D" id="3.30.2350.20">
    <property type="entry name" value="TruD, catalytic domain"/>
    <property type="match status" value="1"/>
</dbReference>
<dbReference type="GO" id="GO:0005829">
    <property type="term" value="C:cytosol"/>
    <property type="evidence" value="ECO:0007669"/>
    <property type="project" value="TreeGrafter"/>
</dbReference>
<dbReference type="Proteomes" id="UP000002350">
    <property type="component" value="Chromosome"/>
</dbReference>
<dbReference type="Gene3D" id="3.30.2340.10">
    <property type="entry name" value="TruD, insertion domain"/>
    <property type="match status" value="1"/>
</dbReference>
<keyword evidence="3 4" id="KW-0413">Isomerase</keyword>
<evidence type="ECO:0000256" key="4">
    <source>
        <dbReference type="HAMAP-Rule" id="MF_01082"/>
    </source>
</evidence>
<dbReference type="InterPro" id="IPR020119">
    <property type="entry name" value="PsdUridine_synth_TruD_CS"/>
</dbReference>
<evidence type="ECO:0000256" key="3">
    <source>
        <dbReference type="ARBA" id="ARBA00023235"/>
    </source>
</evidence>
<accession>D4ZAU7</accession>
<dbReference type="AlphaFoldDB" id="D4ZAU7"/>
<dbReference type="InterPro" id="IPR020103">
    <property type="entry name" value="PsdUridine_synth_cat_dom_sf"/>
</dbReference>
<feature type="domain" description="TRUD" evidence="5">
    <location>
        <begin position="154"/>
        <end position="299"/>
    </location>
</feature>
<dbReference type="GO" id="GO:0003723">
    <property type="term" value="F:RNA binding"/>
    <property type="evidence" value="ECO:0007669"/>
    <property type="project" value="InterPro"/>
</dbReference>
<dbReference type="HAMAP" id="MF_01082">
    <property type="entry name" value="TruD"/>
    <property type="match status" value="1"/>
</dbReference>
<dbReference type="GO" id="GO:0031119">
    <property type="term" value="P:tRNA pseudouridine synthesis"/>
    <property type="evidence" value="ECO:0007669"/>
    <property type="project" value="UniProtKB-UniRule"/>
</dbReference>
<proteinExistence type="inferred from homology"/>
<protein>
    <recommendedName>
        <fullName evidence="4">tRNA pseudouridine synthase D</fullName>
        <ecNumber evidence="4">5.4.99.27</ecNumber>
    </recommendedName>
    <alternativeName>
        <fullName evidence="4">tRNA pseudouridine(13) synthase</fullName>
    </alternativeName>
    <alternativeName>
        <fullName evidence="4">tRNA pseudouridylate synthase D</fullName>
    </alternativeName>
    <alternativeName>
        <fullName evidence="4">tRNA-uridine isomerase D</fullName>
    </alternativeName>
</protein>
<organism evidence="6 7">
    <name type="scientific">Shewanella violacea (strain JCM 10179 / CIP 106290 / LMG 19151 / DSS12)</name>
    <dbReference type="NCBI Taxonomy" id="637905"/>
    <lineage>
        <taxon>Bacteria</taxon>
        <taxon>Pseudomonadati</taxon>
        <taxon>Pseudomonadota</taxon>
        <taxon>Gammaproteobacteria</taxon>
        <taxon>Alteromonadales</taxon>
        <taxon>Shewanellaceae</taxon>
        <taxon>Shewanella</taxon>
    </lineage>
</organism>
<comment type="function">
    <text evidence="4">Responsible for synthesis of pseudouridine from uracil-13 in transfer RNAs.</text>
</comment>
<dbReference type="InterPro" id="IPR011760">
    <property type="entry name" value="PsdUridine_synth_TruD_insert"/>
</dbReference>
<dbReference type="PROSITE" id="PS01268">
    <property type="entry name" value="UPF0024"/>
    <property type="match status" value="1"/>
</dbReference>
<comment type="catalytic activity">
    <reaction evidence="4">
        <text>uridine(13) in tRNA = pseudouridine(13) in tRNA</text>
        <dbReference type="Rhea" id="RHEA:42540"/>
        <dbReference type="Rhea" id="RHEA-COMP:10105"/>
        <dbReference type="Rhea" id="RHEA-COMP:10106"/>
        <dbReference type="ChEBI" id="CHEBI:65314"/>
        <dbReference type="ChEBI" id="CHEBI:65315"/>
        <dbReference type="EC" id="5.4.99.27"/>
    </reaction>
</comment>
<dbReference type="CDD" id="cd02575">
    <property type="entry name" value="PseudoU_synth_EcTruD"/>
    <property type="match status" value="1"/>
</dbReference>
<dbReference type="eggNOG" id="COG0585">
    <property type="taxonomic scope" value="Bacteria"/>
</dbReference>
<name>D4ZAU7_SHEVD</name>
<dbReference type="InterPro" id="IPR043165">
    <property type="entry name" value="TruD_insert_sf"/>
</dbReference>
<dbReference type="SUPFAM" id="SSF55120">
    <property type="entry name" value="Pseudouridine synthase"/>
    <property type="match status" value="1"/>
</dbReference>
<dbReference type="EMBL" id="AP011177">
    <property type="protein sequence ID" value="BAJ03142.1"/>
    <property type="molecule type" value="Genomic_DNA"/>
</dbReference>
<dbReference type="PANTHER" id="PTHR47811:SF1">
    <property type="entry name" value="TRNA PSEUDOURIDINE SYNTHASE D"/>
    <property type="match status" value="1"/>
</dbReference>
<dbReference type="Pfam" id="PF01142">
    <property type="entry name" value="TruD"/>
    <property type="match status" value="2"/>
</dbReference>
<evidence type="ECO:0000313" key="6">
    <source>
        <dbReference type="EMBL" id="BAJ03142.1"/>
    </source>
</evidence>
<dbReference type="KEGG" id="svo:SVI_3171"/>
<comment type="similarity">
    <text evidence="1 4">Belongs to the pseudouridine synthase TruD family.</text>
</comment>
<dbReference type="PROSITE" id="PS50984">
    <property type="entry name" value="TRUD"/>
    <property type="match status" value="1"/>
</dbReference>
<sequence>MTMIELHYLHGKPASKADLRTQNSDFIVQEILPFGPTGEGEHHLLHIRKDGLNTADVVKILSGFAHVHPKEVTYAGQKDKNAITEQWFGVRIPGKDTPDWASLNCEELTILSSHRHSKKLRIGALAGNRFSLTLRNVTDMPDVITRLGLINETGVPNYFGEQRFGHDGKNLIFGRQMFTGRKVKDRKKRSMYLSSVRSYLFNYVTSFRLAEHGLGKLDGDSVMLAGSRSYFVAEQWDDALLKRLDEKDIQLSAPMWGRGAPLPQGDAEKFETKVLAEFDTDRDGLEHAGLEQERRPLLLEPQHLSYEVEGDDVIVIKFALPAGSFATSVLREVFDYEDVKDREFRQRQIERREQEQAQAET</sequence>
<dbReference type="InterPro" id="IPR050170">
    <property type="entry name" value="TruD_pseudoU_synthase"/>
</dbReference>
<dbReference type="InterPro" id="IPR001656">
    <property type="entry name" value="PsdUridine_synth_TruD"/>
</dbReference>
<evidence type="ECO:0000256" key="2">
    <source>
        <dbReference type="ARBA" id="ARBA00022694"/>
    </source>
</evidence>
<dbReference type="STRING" id="637905.SVI_3171"/>
<dbReference type="HOGENOM" id="CLU_005281_4_0_6"/>
<dbReference type="PANTHER" id="PTHR47811">
    <property type="entry name" value="TRNA PSEUDOURIDINE SYNTHASE D"/>
    <property type="match status" value="1"/>
</dbReference>
<feature type="active site" description="Nucleophile" evidence="4">
    <location>
        <position position="79"/>
    </location>
</feature>
<evidence type="ECO:0000256" key="1">
    <source>
        <dbReference type="ARBA" id="ARBA00007953"/>
    </source>
</evidence>
<keyword evidence="2 4" id="KW-0819">tRNA processing</keyword>
<dbReference type="InterPro" id="IPR042214">
    <property type="entry name" value="TruD_catalytic"/>
</dbReference>
<keyword evidence="7" id="KW-1185">Reference proteome</keyword>
<reference evidence="7" key="1">
    <citation type="journal article" date="2010" name="Mol. Biosyst.">
        <title>Complete genome sequence and comparative analysis of Shewanella violacea, a psychrophilic and piezophilic bacterium from deep sea floor sediments.</title>
        <authorList>
            <person name="Aono E."/>
            <person name="Baba T."/>
            <person name="Ara T."/>
            <person name="Nishi T."/>
            <person name="Nakamichi T."/>
            <person name="Inamoto E."/>
            <person name="Toyonaga H."/>
            <person name="Hasegawa M."/>
            <person name="Takai Y."/>
            <person name="Okumura Y."/>
            <person name="Baba M."/>
            <person name="Tomita M."/>
            <person name="Kato C."/>
            <person name="Oshima T."/>
            <person name="Nakasone K."/>
            <person name="Mori H."/>
        </authorList>
    </citation>
    <scope>NUCLEOTIDE SEQUENCE [LARGE SCALE GENOMIC DNA]</scope>
    <source>
        <strain evidence="7">JCM 10179 / CIP 106290 / LMG 19151 / DSS12</strain>
    </source>
</reference>
<gene>
    <name evidence="4 6" type="primary">truD</name>
    <name evidence="6" type="ordered locus">SVI_3171</name>
</gene>